<feature type="transmembrane region" description="Helical" evidence="7">
    <location>
        <begin position="450"/>
        <end position="471"/>
    </location>
</feature>
<comment type="caution">
    <text evidence="9">The sequence shown here is derived from an EMBL/GenBank/DDBJ whole genome shotgun (WGS) entry which is preliminary data.</text>
</comment>
<feature type="region of interest" description="Disordered" evidence="6">
    <location>
        <begin position="1"/>
        <end position="22"/>
    </location>
</feature>
<proteinExistence type="predicted"/>
<dbReference type="Pfam" id="PF07690">
    <property type="entry name" value="MFS_1"/>
    <property type="match status" value="1"/>
</dbReference>
<dbReference type="GO" id="GO:0022857">
    <property type="term" value="F:transmembrane transporter activity"/>
    <property type="evidence" value="ECO:0007669"/>
    <property type="project" value="InterPro"/>
</dbReference>
<dbReference type="FunFam" id="1.20.1250.20:FF:000013">
    <property type="entry name" value="MFS general substrate transporter"/>
    <property type="match status" value="1"/>
</dbReference>
<reference evidence="9" key="1">
    <citation type="journal article" date="2020" name="Stud. Mycol.">
        <title>101 Dothideomycetes genomes: a test case for predicting lifestyles and emergence of pathogens.</title>
        <authorList>
            <person name="Haridas S."/>
            <person name="Albert R."/>
            <person name="Binder M."/>
            <person name="Bloem J."/>
            <person name="Labutti K."/>
            <person name="Salamov A."/>
            <person name="Andreopoulos B."/>
            <person name="Baker S."/>
            <person name="Barry K."/>
            <person name="Bills G."/>
            <person name="Bluhm B."/>
            <person name="Cannon C."/>
            <person name="Castanera R."/>
            <person name="Culley D."/>
            <person name="Daum C."/>
            <person name="Ezra D."/>
            <person name="Gonzalez J."/>
            <person name="Henrissat B."/>
            <person name="Kuo A."/>
            <person name="Liang C."/>
            <person name="Lipzen A."/>
            <person name="Lutzoni F."/>
            <person name="Magnuson J."/>
            <person name="Mondo S."/>
            <person name="Nolan M."/>
            <person name="Ohm R."/>
            <person name="Pangilinan J."/>
            <person name="Park H.-J."/>
            <person name="Ramirez L."/>
            <person name="Alfaro M."/>
            <person name="Sun H."/>
            <person name="Tritt A."/>
            <person name="Yoshinaga Y."/>
            <person name="Zwiers L.-H."/>
            <person name="Turgeon B."/>
            <person name="Goodwin S."/>
            <person name="Spatafora J."/>
            <person name="Crous P."/>
            <person name="Grigoriev I."/>
        </authorList>
    </citation>
    <scope>NUCLEOTIDE SEQUENCE</scope>
    <source>
        <strain evidence="9">CBS 130266</strain>
    </source>
</reference>
<dbReference type="EMBL" id="MU007025">
    <property type="protein sequence ID" value="KAF2432629.1"/>
    <property type="molecule type" value="Genomic_DNA"/>
</dbReference>
<evidence type="ECO:0000256" key="2">
    <source>
        <dbReference type="ARBA" id="ARBA00022448"/>
    </source>
</evidence>
<feature type="compositionally biased region" description="Basic and acidic residues" evidence="6">
    <location>
        <begin position="1"/>
        <end position="21"/>
    </location>
</feature>
<dbReference type="GO" id="GO:0016020">
    <property type="term" value="C:membrane"/>
    <property type="evidence" value="ECO:0007669"/>
    <property type="project" value="UniProtKB-SubCell"/>
</dbReference>
<feature type="transmembrane region" description="Helical" evidence="7">
    <location>
        <begin position="150"/>
        <end position="173"/>
    </location>
</feature>
<feature type="transmembrane region" description="Helical" evidence="7">
    <location>
        <begin position="359"/>
        <end position="378"/>
    </location>
</feature>
<feature type="transmembrane region" description="Helical" evidence="7">
    <location>
        <begin position="219"/>
        <end position="239"/>
    </location>
</feature>
<gene>
    <name evidence="9" type="ORF">EJ08DRAFT_585259</name>
</gene>
<evidence type="ECO:0000256" key="5">
    <source>
        <dbReference type="ARBA" id="ARBA00023136"/>
    </source>
</evidence>
<sequence length="511" mass="56577">MSNREKSKAVLDEHVGSDAEKASGVPVVCDRRPKYYQPTTDEERTLDKKLNMKLDCIVIVICAINFVLQGIDKTNIGNAASTDSFEHDAHLKKNDVSDSVSLLSATFVTLQPISTVLGRRIGPKYFIPLLMLSWGAVCMAHAGIHNSATLVALRLLLGAFEAGFVPTCFYYLGTLYPHYMLGFRLGLFAGMFSIAAAFSGLIAYGIFHIHSPLYKDWQLLFLVEGGVTLLMAIVTLFVLPDKLSTAWFLSPAERAHAVHRMQIDNPQVDKDGNHVEDNHKVTMQNLRDAITDWRKLLIVCCNICSVLPVSVFSVFMPLIVKGMGYSGVKANLMSVSPFVVGAFGVFAFMYLSDRFHERSLIVAVSMLLSLVGFGVLIGSNNAKLRYGFVHICMAGAGTGGPVVVAWLTDNTPDKGTRSLIIGINGYSNIAGVIAGQLFKKKYGPAYKRPLSITMILISLGCCGYLIMRTVLMYENRRRAKVIAHWTDEQYEEERRTTKRRGDHKLTFVYGY</sequence>
<feature type="transmembrane region" description="Helical" evidence="7">
    <location>
        <begin position="384"/>
        <end position="407"/>
    </location>
</feature>
<evidence type="ECO:0000313" key="10">
    <source>
        <dbReference type="Proteomes" id="UP000800235"/>
    </source>
</evidence>
<evidence type="ECO:0000313" key="9">
    <source>
        <dbReference type="EMBL" id="KAF2432629.1"/>
    </source>
</evidence>
<protein>
    <submittedName>
        <fullName evidence="9">MFS general substrate transporter</fullName>
    </submittedName>
</protein>
<dbReference type="PANTHER" id="PTHR43791:SF21">
    <property type="entry name" value="MAJOR FACILITATOR SUPERFAMILY (MFS) PROFILE DOMAIN-CONTAINING PROTEIN"/>
    <property type="match status" value="1"/>
</dbReference>
<evidence type="ECO:0000256" key="1">
    <source>
        <dbReference type="ARBA" id="ARBA00004141"/>
    </source>
</evidence>
<evidence type="ECO:0000256" key="6">
    <source>
        <dbReference type="SAM" id="MobiDB-lite"/>
    </source>
</evidence>
<feature type="domain" description="Major facilitator superfamily (MFS) profile" evidence="8">
    <location>
        <begin position="58"/>
        <end position="478"/>
    </location>
</feature>
<dbReference type="PANTHER" id="PTHR43791">
    <property type="entry name" value="PERMEASE-RELATED"/>
    <property type="match status" value="1"/>
</dbReference>
<evidence type="ECO:0000256" key="4">
    <source>
        <dbReference type="ARBA" id="ARBA00022989"/>
    </source>
</evidence>
<feature type="transmembrane region" description="Helical" evidence="7">
    <location>
        <begin position="185"/>
        <end position="207"/>
    </location>
</feature>
<dbReference type="InterPro" id="IPR020846">
    <property type="entry name" value="MFS_dom"/>
</dbReference>
<dbReference type="InterPro" id="IPR011701">
    <property type="entry name" value="MFS"/>
</dbReference>
<feature type="transmembrane region" description="Helical" evidence="7">
    <location>
        <begin position="332"/>
        <end position="352"/>
    </location>
</feature>
<evidence type="ECO:0000256" key="7">
    <source>
        <dbReference type="SAM" id="Phobius"/>
    </source>
</evidence>
<accession>A0A9P4NWS5</accession>
<evidence type="ECO:0000256" key="3">
    <source>
        <dbReference type="ARBA" id="ARBA00022692"/>
    </source>
</evidence>
<dbReference type="AlphaFoldDB" id="A0A9P4NWS5"/>
<comment type="subcellular location">
    <subcellularLocation>
        <location evidence="1">Membrane</location>
        <topology evidence="1">Multi-pass membrane protein</topology>
    </subcellularLocation>
</comment>
<name>A0A9P4NWS5_9PEZI</name>
<keyword evidence="10" id="KW-1185">Reference proteome</keyword>
<dbReference type="Gene3D" id="1.20.1250.20">
    <property type="entry name" value="MFS general substrate transporter like domains"/>
    <property type="match status" value="2"/>
</dbReference>
<dbReference type="PROSITE" id="PS50850">
    <property type="entry name" value="MFS"/>
    <property type="match status" value="1"/>
</dbReference>
<dbReference type="InterPro" id="IPR036259">
    <property type="entry name" value="MFS_trans_sf"/>
</dbReference>
<evidence type="ECO:0000259" key="8">
    <source>
        <dbReference type="PROSITE" id="PS50850"/>
    </source>
</evidence>
<organism evidence="9 10">
    <name type="scientific">Tothia fuscella</name>
    <dbReference type="NCBI Taxonomy" id="1048955"/>
    <lineage>
        <taxon>Eukaryota</taxon>
        <taxon>Fungi</taxon>
        <taxon>Dikarya</taxon>
        <taxon>Ascomycota</taxon>
        <taxon>Pezizomycotina</taxon>
        <taxon>Dothideomycetes</taxon>
        <taxon>Pleosporomycetidae</taxon>
        <taxon>Venturiales</taxon>
        <taxon>Cylindrosympodiaceae</taxon>
        <taxon>Tothia</taxon>
    </lineage>
</organism>
<feature type="transmembrane region" description="Helical" evidence="7">
    <location>
        <begin position="125"/>
        <end position="144"/>
    </location>
</feature>
<keyword evidence="5 7" id="KW-0472">Membrane</keyword>
<dbReference type="SUPFAM" id="SSF103473">
    <property type="entry name" value="MFS general substrate transporter"/>
    <property type="match status" value="1"/>
</dbReference>
<feature type="transmembrane region" description="Helical" evidence="7">
    <location>
        <begin position="419"/>
        <end position="438"/>
    </location>
</feature>
<dbReference type="OrthoDB" id="2985014at2759"/>
<dbReference type="Proteomes" id="UP000800235">
    <property type="component" value="Unassembled WGS sequence"/>
</dbReference>
<keyword evidence="3 7" id="KW-0812">Transmembrane</keyword>
<keyword evidence="2" id="KW-0813">Transport</keyword>
<feature type="transmembrane region" description="Helical" evidence="7">
    <location>
        <begin position="296"/>
        <end position="320"/>
    </location>
</feature>
<keyword evidence="4 7" id="KW-1133">Transmembrane helix</keyword>